<accession>A0A8J2JGN9</accession>
<feature type="domain" description="PH" evidence="9">
    <location>
        <begin position="831"/>
        <end position="939"/>
    </location>
</feature>
<dbReference type="SMART" id="SM00233">
    <property type="entry name" value="PH"/>
    <property type="match status" value="2"/>
</dbReference>
<dbReference type="InterPro" id="IPR001849">
    <property type="entry name" value="PH_domain"/>
</dbReference>
<dbReference type="GO" id="GO:0005856">
    <property type="term" value="C:cytoskeleton"/>
    <property type="evidence" value="ECO:0007669"/>
    <property type="project" value="UniProtKB-SubCell"/>
</dbReference>
<dbReference type="SMART" id="SM00325">
    <property type="entry name" value="RhoGEF"/>
    <property type="match status" value="1"/>
</dbReference>
<dbReference type="Pfam" id="PF01363">
    <property type="entry name" value="FYVE"/>
    <property type="match status" value="1"/>
</dbReference>
<comment type="caution">
    <text evidence="12">The sequence shown here is derived from an EMBL/GenBank/DDBJ whole genome shotgun (WGS) entry which is preliminary data.</text>
</comment>
<dbReference type="GO" id="GO:0007010">
    <property type="term" value="P:cytoskeleton organization"/>
    <property type="evidence" value="ECO:0007669"/>
    <property type="project" value="TreeGrafter"/>
</dbReference>
<organism evidence="12 13">
    <name type="scientific">Allacma fusca</name>
    <dbReference type="NCBI Taxonomy" id="39272"/>
    <lineage>
        <taxon>Eukaryota</taxon>
        <taxon>Metazoa</taxon>
        <taxon>Ecdysozoa</taxon>
        <taxon>Arthropoda</taxon>
        <taxon>Hexapoda</taxon>
        <taxon>Collembola</taxon>
        <taxon>Symphypleona</taxon>
        <taxon>Sminthuridae</taxon>
        <taxon>Allacma</taxon>
    </lineage>
</organism>
<evidence type="ECO:0000256" key="5">
    <source>
        <dbReference type="ARBA" id="ARBA00022833"/>
    </source>
</evidence>
<dbReference type="GO" id="GO:0005737">
    <property type="term" value="C:cytoplasm"/>
    <property type="evidence" value="ECO:0007669"/>
    <property type="project" value="TreeGrafter"/>
</dbReference>
<protein>
    <submittedName>
        <fullName evidence="12">Uncharacterized protein</fullName>
    </submittedName>
</protein>
<dbReference type="GO" id="GO:0008270">
    <property type="term" value="F:zinc ion binding"/>
    <property type="evidence" value="ECO:0007669"/>
    <property type="project" value="UniProtKB-KW"/>
</dbReference>
<dbReference type="CDD" id="cd13388">
    <property type="entry name" value="PH1_FGD1-4_like"/>
    <property type="match status" value="1"/>
</dbReference>
<dbReference type="PROSITE" id="PS50010">
    <property type="entry name" value="DH_2"/>
    <property type="match status" value="1"/>
</dbReference>
<dbReference type="Proteomes" id="UP000708208">
    <property type="component" value="Unassembled WGS sequence"/>
</dbReference>
<dbReference type="OrthoDB" id="245697at2759"/>
<dbReference type="PANTHER" id="PTHR12673">
    <property type="entry name" value="FACIOGENITAL DYSPLASIA PROTEIN"/>
    <property type="match status" value="1"/>
</dbReference>
<dbReference type="PROSITE" id="PS50178">
    <property type="entry name" value="ZF_FYVE"/>
    <property type="match status" value="1"/>
</dbReference>
<reference evidence="12" key="1">
    <citation type="submission" date="2021-06" db="EMBL/GenBank/DDBJ databases">
        <authorList>
            <person name="Hodson N. C."/>
            <person name="Mongue J. A."/>
            <person name="Jaron S. K."/>
        </authorList>
    </citation>
    <scope>NUCLEOTIDE SEQUENCE</scope>
</reference>
<dbReference type="GO" id="GO:0005085">
    <property type="term" value="F:guanyl-nucleotide exchange factor activity"/>
    <property type="evidence" value="ECO:0007669"/>
    <property type="project" value="InterPro"/>
</dbReference>
<dbReference type="PANTHER" id="PTHR12673:SF241">
    <property type="entry name" value="DH DOMAIN-CONTAINING PROTEIN"/>
    <property type="match status" value="1"/>
</dbReference>
<gene>
    <name evidence="12" type="ORF">AFUS01_LOCUS9192</name>
</gene>
<dbReference type="PROSITE" id="PS50003">
    <property type="entry name" value="PH_DOMAIN"/>
    <property type="match status" value="2"/>
</dbReference>
<dbReference type="Pfam" id="PF22697">
    <property type="entry name" value="SOS1_NGEF_PH"/>
    <property type="match status" value="1"/>
</dbReference>
<dbReference type="InterPro" id="IPR055251">
    <property type="entry name" value="SOS1_NGEF_PH"/>
</dbReference>
<keyword evidence="13" id="KW-1185">Reference proteome</keyword>
<feature type="domain" description="FYVE-type" evidence="11">
    <location>
        <begin position="737"/>
        <end position="796"/>
    </location>
</feature>
<feature type="domain" description="DH" evidence="10">
    <location>
        <begin position="385"/>
        <end position="574"/>
    </location>
</feature>
<dbReference type="Pfam" id="PF00169">
    <property type="entry name" value="PH"/>
    <property type="match status" value="1"/>
</dbReference>
<proteinExistence type="predicted"/>
<dbReference type="Pfam" id="PF00621">
    <property type="entry name" value="RhoGEF"/>
    <property type="match status" value="1"/>
</dbReference>
<evidence type="ECO:0000259" key="9">
    <source>
        <dbReference type="PROSITE" id="PS50003"/>
    </source>
</evidence>
<dbReference type="SMART" id="SM00064">
    <property type="entry name" value="FYVE"/>
    <property type="match status" value="1"/>
</dbReference>
<evidence type="ECO:0000313" key="12">
    <source>
        <dbReference type="EMBL" id="CAG7719893.1"/>
    </source>
</evidence>
<dbReference type="InterPro" id="IPR017455">
    <property type="entry name" value="Znf_FYVE-rel"/>
</dbReference>
<keyword evidence="6" id="KW-0206">Cytoskeleton</keyword>
<keyword evidence="3" id="KW-0479">Metal-binding</keyword>
<dbReference type="EMBL" id="CAJVCH010065482">
    <property type="protein sequence ID" value="CAG7719893.1"/>
    <property type="molecule type" value="Genomic_DNA"/>
</dbReference>
<comment type="subcellular location">
    <subcellularLocation>
        <location evidence="1">Cytoplasm</location>
        <location evidence="1">Cytoskeleton</location>
    </subcellularLocation>
</comment>
<feature type="domain" description="PH" evidence="9">
    <location>
        <begin position="603"/>
        <end position="706"/>
    </location>
</feature>
<evidence type="ECO:0000256" key="2">
    <source>
        <dbReference type="ARBA" id="ARBA00022490"/>
    </source>
</evidence>
<evidence type="ECO:0000256" key="1">
    <source>
        <dbReference type="ARBA" id="ARBA00004245"/>
    </source>
</evidence>
<dbReference type="AlphaFoldDB" id="A0A8J2JGN9"/>
<evidence type="ECO:0000256" key="8">
    <source>
        <dbReference type="SAM" id="MobiDB-lite"/>
    </source>
</evidence>
<evidence type="ECO:0000256" key="7">
    <source>
        <dbReference type="PROSITE-ProRule" id="PRU00091"/>
    </source>
</evidence>
<evidence type="ECO:0000259" key="10">
    <source>
        <dbReference type="PROSITE" id="PS50010"/>
    </source>
</evidence>
<dbReference type="InterPro" id="IPR000306">
    <property type="entry name" value="Znf_FYVE"/>
</dbReference>
<feature type="region of interest" description="Disordered" evidence="8">
    <location>
        <begin position="799"/>
        <end position="818"/>
    </location>
</feature>
<dbReference type="CDD" id="cd00160">
    <property type="entry name" value="RhoGEF"/>
    <property type="match status" value="1"/>
</dbReference>
<evidence type="ECO:0000256" key="6">
    <source>
        <dbReference type="ARBA" id="ARBA00023212"/>
    </source>
</evidence>
<dbReference type="GO" id="GO:0046847">
    <property type="term" value="P:filopodium assembly"/>
    <property type="evidence" value="ECO:0007669"/>
    <property type="project" value="TreeGrafter"/>
</dbReference>
<evidence type="ECO:0000256" key="4">
    <source>
        <dbReference type="ARBA" id="ARBA00022771"/>
    </source>
</evidence>
<name>A0A8J2JGN9_9HEXA</name>
<dbReference type="InterPro" id="IPR051092">
    <property type="entry name" value="FYVE_RhoGEF_PH"/>
</dbReference>
<keyword evidence="5" id="KW-0862">Zinc</keyword>
<keyword evidence="4 7" id="KW-0863">Zinc-finger</keyword>
<evidence type="ECO:0000259" key="11">
    <source>
        <dbReference type="PROSITE" id="PS50178"/>
    </source>
</evidence>
<evidence type="ECO:0000313" key="13">
    <source>
        <dbReference type="Proteomes" id="UP000708208"/>
    </source>
</evidence>
<sequence length="955" mass="108001">MSKLDENMDGWKIERQTQSLSQSQTRVLQSHTQNLRLNFTQTFPSIMDGFEDRESLDTSDAIKKKFEKMSFAGLDEMSLRPMQMQMPMQMSGFGDPNFNKLLGGSGLMGESVVTSVRSEKTQMFAASRSATLQSQSSVSGSAIPTSNTWMNMSSDVQQGLAATVSEVTNVSTSGAAVAGVTRSFSTSSGFPIAPASFNRQLSNTDSSLNSPVENNVSIPSLENFVSPFRRPFGFRNFDRPLWTDMASDFKDNQNFRMTWDPSTLPSMKSSSSHLQFSASQRSVFQSVNGSFRAYKDQRVLLRQSYGASESESEDEDDDNDIKMLMYEPKKGLPYQPKLAICDKPQYPPSEIDDTSSVGTLEPDDQIISRITGEPGSEPITPEHRRCHKVAQELLTTERTYVRILHLIDQVFHFRVDQENRVQSMFPPETVTQMFCNIKSLYKLHNDHLLPQLEKRLSEWQEDNPRIGDIMKDFAPFLKMYSEYVQNFDNSINLINIYKEKSSRFSNIINEIQKMEECANLPIQHHLIGPIQRIPRYRLLLEAYLRKLPETSPDHEDTKKALEIVSKAAEHANEAMRRIASFKKLLEVQEQVKGAVDLVSPTRVLVREGKISKISARSSDHQERYIFLFSDMVLLCSIRPMANRMISSAPYQLRAKLDVAEMTVNEGDDLEVANTFYIQDQQKRIELYTQTSEEKKHWMEAMWQARMDLMERKSSLRLGSISPSEEDLGLKEPAKIKSETVSKCMECHTAFSMLKRRHHCHACGSVVCAKCSGAKVPLQYAGGKLCRVCKTCKNVLDERGNTAAKNGNPSPSSPDDSLEKVKGVLDVPASAPAVFNGNLNLRLRGKKEWTARWFVLRRDFVLYCYAKDTDHQAMTATPMPGMNVHMADSLPKSETNNLPSSERERAFRIAHEHGRKVFLFLATNREEAIRWVQILQSASKAELNGVNANGNESNQP</sequence>
<evidence type="ECO:0000256" key="3">
    <source>
        <dbReference type="ARBA" id="ARBA00022723"/>
    </source>
</evidence>
<dbReference type="InterPro" id="IPR000219">
    <property type="entry name" value="DH_dom"/>
</dbReference>
<keyword evidence="2" id="KW-0963">Cytoplasm</keyword>